<dbReference type="KEGG" id="kfl:Kfla_2130"/>
<dbReference type="SUPFAM" id="SSF53850">
    <property type="entry name" value="Periplasmic binding protein-like II"/>
    <property type="match status" value="1"/>
</dbReference>
<organism evidence="2 3">
    <name type="scientific">Kribbella flavida (strain DSM 17836 / JCM 10339 / NBRC 14399)</name>
    <dbReference type="NCBI Taxonomy" id="479435"/>
    <lineage>
        <taxon>Bacteria</taxon>
        <taxon>Bacillati</taxon>
        <taxon>Actinomycetota</taxon>
        <taxon>Actinomycetes</taxon>
        <taxon>Propionibacteriales</taxon>
        <taxon>Kribbellaceae</taxon>
        <taxon>Kribbella</taxon>
    </lineage>
</organism>
<gene>
    <name evidence="2" type="ordered locus">Kfla_2130</name>
</gene>
<dbReference type="HOGENOM" id="CLU_031285_2_0_11"/>
<reference evidence="3" key="1">
    <citation type="submission" date="2009-09" db="EMBL/GenBank/DDBJ databases">
        <title>The complete genome of Kribbella flavida DSM 17836.</title>
        <authorList>
            <consortium name="US DOE Joint Genome Institute (JGI-PGF)"/>
            <person name="Lucas S."/>
            <person name="Copeland A."/>
            <person name="Lapidus A."/>
            <person name="Glavina del Rio T."/>
            <person name="Dalin E."/>
            <person name="Tice H."/>
            <person name="Bruce D."/>
            <person name="Goodwin L."/>
            <person name="Pitluck S."/>
            <person name="Kyrpides N."/>
            <person name="Mavromatis K."/>
            <person name="Ivanova N."/>
            <person name="Saunders E."/>
            <person name="Brettin T."/>
            <person name="Detter J.C."/>
            <person name="Han C."/>
            <person name="Larimer F."/>
            <person name="Land M."/>
            <person name="Hauser L."/>
            <person name="Markowitz V."/>
            <person name="Cheng J.-F."/>
            <person name="Hugenholtz P."/>
            <person name="Woyke T."/>
            <person name="Wu D."/>
            <person name="Pukall R."/>
            <person name="Klenk H.-P."/>
            <person name="Eisen J.A."/>
        </authorList>
    </citation>
    <scope>NUCLEOTIDE SEQUENCE [LARGE SCALE GENOMIC DNA]</scope>
    <source>
        <strain evidence="3">DSM 17836 / JCM 10339 / NBRC 14399</strain>
    </source>
</reference>
<dbReference type="InterPro" id="IPR006059">
    <property type="entry name" value="SBP"/>
</dbReference>
<dbReference type="eggNOG" id="COG1653">
    <property type="taxonomic scope" value="Bacteria"/>
</dbReference>
<name>D2PS88_KRIFD</name>
<feature type="chain" id="PRO_5003034861" evidence="1">
    <location>
        <begin position="42"/>
        <end position="464"/>
    </location>
</feature>
<keyword evidence="1" id="KW-0732">Signal</keyword>
<dbReference type="AlphaFoldDB" id="D2PS88"/>
<dbReference type="Pfam" id="PF01547">
    <property type="entry name" value="SBP_bac_1"/>
    <property type="match status" value="1"/>
</dbReference>
<feature type="signal peptide" evidence="1">
    <location>
        <begin position="1"/>
        <end position="41"/>
    </location>
</feature>
<dbReference type="InterPro" id="IPR050490">
    <property type="entry name" value="Bact_solute-bd_prot1"/>
</dbReference>
<reference evidence="2 3" key="2">
    <citation type="journal article" date="2010" name="Stand. Genomic Sci.">
        <title>Complete genome sequence of Kribbella flavida type strain (IFO 14399).</title>
        <authorList>
            <person name="Pukall R."/>
            <person name="Lapidus A."/>
            <person name="Glavina Del Rio T."/>
            <person name="Copeland A."/>
            <person name="Tice H."/>
            <person name="Cheng J.-F."/>
            <person name="Lucas S."/>
            <person name="Chen F."/>
            <person name="Nolan M."/>
            <person name="LaButti K."/>
            <person name="Pati A."/>
            <person name="Ivanova N."/>
            <person name="Mavrommatis K."/>
            <person name="Mikhailova N."/>
            <person name="Pitluck S."/>
            <person name="Bruce D."/>
            <person name="Goodwin L."/>
            <person name="Land M."/>
            <person name="Hauser L."/>
            <person name="Chang Y.-J."/>
            <person name="Jeffries C.D."/>
            <person name="Chen A."/>
            <person name="Palaniappan K."/>
            <person name="Chain P."/>
            <person name="Rohde M."/>
            <person name="Goeker M."/>
            <person name="Bristow J."/>
            <person name="Eisen J.A."/>
            <person name="Markowitz V."/>
            <person name="Hugenholtz P."/>
            <person name="Kyrpides N.C."/>
            <person name="Klenk H.-P."/>
            <person name="Brettin T."/>
        </authorList>
    </citation>
    <scope>NUCLEOTIDE SEQUENCE [LARGE SCALE GENOMIC DNA]</scope>
    <source>
        <strain evidence="3">DSM 17836 / JCM 10339 / NBRC 14399</strain>
    </source>
</reference>
<dbReference type="Gene3D" id="3.40.190.10">
    <property type="entry name" value="Periplasmic binding protein-like II"/>
    <property type="match status" value="1"/>
</dbReference>
<dbReference type="STRING" id="479435.Kfla_2130"/>
<protein>
    <submittedName>
        <fullName evidence="2">Extracellular solute-binding protein family 1</fullName>
    </submittedName>
</protein>
<proteinExistence type="predicted"/>
<dbReference type="Proteomes" id="UP000007967">
    <property type="component" value="Chromosome"/>
</dbReference>
<accession>D2PS88</accession>
<dbReference type="CDD" id="cd13585">
    <property type="entry name" value="PBP2_TMBP_like"/>
    <property type="match status" value="1"/>
</dbReference>
<dbReference type="PANTHER" id="PTHR43649">
    <property type="entry name" value="ARABINOSE-BINDING PROTEIN-RELATED"/>
    <property type="match status" value="1"/>
</dbReference>
<evidence type="ECO:0000256" key="1">
    <source>
        <dbReference type="SAM" id="SignalP"/>
    </source>
</evidence>
<keyword evidence="3" id="KW-1185">Reference proteome</keyword>
<evidence type="ECO:0000313" key="2">
    <source>
        <dbReference type="EMBL" id="ADB31212.1"/>
    </source>
</evidence>
<sequence>MNTDKLSNNERNTVMSTTHRRGARRFMLAAAAVTAASVLLAACGGSDQTDSSSQPQGSAQAVDEALTKGGTITYWSWTPSAEAQVKAFEKQYPNVKVNYVNAGTGNDHYTKLQNVIKAGSGAPDVAQIEYQALPQFALPGSLVDLRQYGFDSLESAYTASTWSAVHAGDGLYGLPQDSGPMALFYNKEVFDKYGLTVPKTWDEFIAAGKKLHQADPKKYITNDTGDAGFATSMIWQAGGKPFGTDGKNVTINLADEGTKKWTGTWNQLVTGGLVASIPGWSDEWFKALGDGTIATLPIGAWMPGVLESSVKAGAGKWRVAPLPTYDGQPATAENGGSAQAVLKQSANPALAAAFVRWLNHGEGVKPFLASGGFPSTVADLKDPAFVDKKSAYFGGQPVNQVLTAAAGTVVKDWSYLPFQLYANSIFGDTVGKAYQAKSDLDPGLKAWQDALVTYGNQQGFQTNG</sequence>
<dbReference type="EMBL" id="CP001736">
    <property type="protein sequence ID" value="ADB31212.1"/>
    <property type="molecule type" value="Genomic_DNA"/>
</dbReference>
<dbReference type="PANTHER" id="PTHR43649:SF14">
    <property type="entry name" value="BLR3389 PROTEIN"/>
    <property type="match status" value="1"/>
</dbReference>
<evidence type="ECO:0000313" key="3">
    <source>
        <dbReference type="Proteomes" id="UP000007967"/>
    </source>
</evidence>